<keyword evidence="2" id="KW-0812">Transmembrane</keyword>
<organism evidence="3 4">
    <name type="scientific">Ascochyta lentis</name>
    <dbReference type="NCBI Taxonomy" id="205686"/>
    <lineage>
        <taxon>Eukaryota</taxon>
        <taxon>Fungi</taxon>
        <taxon>Dikarya</taxon>
        <taxon>Ascomycota</taxon>
        <taxon>Pezizomycotina</taxon>
        <taxon>Dothideomycetes</taxon>
        <taxon>Pleosporomycetidae</taxon>
        <taxon>Pleosporales</taxon>
        <taxon>Pleosporineae</taxon>
        <taxon>Didymellaceae</taxon>
        <taxon>Ascochyta</taxon>
    </lineage>
</organism>
<reference evidence="3" key="1">
    <citation type="submission" date="2018-12" db="EMBL/GenBank/DDBJ databases">
        <authorList>
            <person name="Syme R.A."/>
            <person name="Farfan-Caceres L."/>
            <person name="Lichtenzveig J."/>
        </authorList>
    </citation>
    <scope>NUCLEOTIDE SEQUENCE</scope>
    <source>
        <strain evidence="3">Al4</strain>
    </source>
</reference>
<accession>A0A8H7J4J9</accession>
<proteinExistence type="predicted"/>
<evidence type="ECO:0000256" key="1">
    <source>
        <dbReference type="SAM" id="MobiDB-lite"/>
    </source>
</evidence>
<evidence type="ECO:0000313" key="4">
    <source>
        <dbReference type="Proteomes" id="UP000651452"/>
    </source>
</evidence>
<dbReference type="AlphaFoldDB" id="A0A8H7J4J9"/>
<evidence type="ECO:0000256" key="2">
    <source>
        <dbReference type="SAM" id="Phobius"/>
    </source>
</evidence>
<sequence length="272" mass="29040">MNFITHPLRPRVITPRPKAPMDQGQGLWAVKACAVVVEEGGGNRWIHASWTDGQEPEPHAAVQPHRTASVLTHADLTNAGPRRTGLPIHRARCTSVQQSVRQSSTQFVSPSVRQSVPVPARLTTAWHSIPTARPPVSSCLWSVSSPSPATAPRWCCPLPQPSDSPAPRPLGSPRLATRHDPRLYADRLPPALGSPTPSPDPVVSPPLFQCSLLPARSLHPVLSAPALLLFFFLLLLLLLLLVVQTPAPPCALPPCPGSLHPPNSGTGATAHP</sequence>
<keyword evidence="4" id="KW-1185">Reference proteome</keyword>
<keyword evidence="2" id="KW-0472">Membrane</keyword>
<dbReference type="EMBL" id="RZGK01000010">
    <property type="protein sequence ID" value="KAF9696117.1"/>
    <property type="molecule type" value="Genomic_DNA"/>
</dbReference>
<feature type="region of interest" description="Disordered" evidence="1">
    <location>
        <begin position="158"/>
        <end position="180"/>
    </location>
</feature>
<name>A0A8H7J4J9_9PLEO</name>
<feature type="transmembrane region" description="Helical" evidence="2">
    <location>
        <begin position="221"/>
        <end position="243"/>
    </location>
</feature>
<keyword evidence="2" id="KW-1133">Transmembrane helix</keyword>
<reference evidence="3" key="2">
    <citation type="submission" date="2020-09" db="EMBL/GenBank/DDBJ databases">
        <title>Reference genome assembly for Australian Ascochyta lentis isolate Al4.</title>
        <authorList>
            <person name="Lee R.C."/>
            <person name="Farfan-Caceres L.M."/>
            <person name="Debler J.W."/>
            <person name="Williams A.H."/>
            <person name="Henares B.M."/>
        </authorList>
    </citation>
    <scope>NUCLEOTIDE SEQUENCE</scope>
    <source>
        <strain evidence="3">Al4</strain>
    </source>
</reference>
<gene>
    <name evidence="3" type="ORF">EKO04_006208</name>
</gene>
<evidence type="ECO:0000313" key="3">
    <source>
        <dbReference type="EMBL" id="KAF9696117.1"/>
    </source>
</evidence>
<feature type="compositionally biased region" description="Pro residues" evidence="1">
    <location>
        <begin position="158"/>
        <end position="170"/>
    </location>
</feature>
<dbReference type="Proteomes" id="UP000651452">
    <property type="component" value="Unassembled WGS sequence"/>
</dbReference>
<comment type="caution">
    <text evidence="3">The sequence shown here is derived from an EMBL/GenBank/DDBJ whole genome shotgun (WGS) entry which is preliminary data.</text>
</comment>
<protein>
    <submittedName>
        <fullName evidence="3">Uncharacterized protein</fullName>
    </submittedName>
</protein>